<dbReference type="Gene3D" id="1.10.10.10">
    <property type="entry name" value="Winged helix-like DNA-binding domain superfamily/Winged helix DNA-binding domain"/>
    <property type="match status" value="1"/>
</dbReference>
<dbReference type="Gene3D" id="3.80.10.10">
    <property type="entry name" value="Ribonuclease Inhibitor"/>
    <property type="match status" value="1"/>
</dbReference>
<dbReference type="PRINTS" id="PR00364">
    <property type="entry name" value="DISEASERSIST"/>
</dbReference>
<comment type="similarity">
    <text evidence="1">Belongs to the disease resistance NB-LRR family.</text>
</comment>
<dbReference type="InterPro" id="IPR032675">
    <property type="entry name" value="LRR_dom_sf"/>
</dbReference>
<evidence type="ECO:0000313" key="10">
    <source>
        <dbReference type="EMBL" id="KAK6153261.1"/>
    </source>
</evidence>
<dbReference type="Proteomes" id="UP001318860">
    <property type="component" value="Unassembled WGS sequence"/>
</dbReference>
<feature type="domain" description="Disease resistance protein winged helix" evidence="8">
    <location>
        <begin position="279"/>
        <end position="346"/>
    </location>
</feature>
<dbReference type="Pfam" id="PF23598">
    <property type="entry name" value="LRR_14"/>
    <property type="match status" value="1"/>
</dbReference>
<organism evidence="10 11">
    <name type="scientific">Rehmannia glutinosa</name>
    <name type="common">Chinese foxglove</name>
    <dbReference type="NCBI Taxonomy" id="99300"/>
    <lineage>
        <taxon>Eukaryota</taxon>
        <taxon>Viridiplantae</taxon>
        <taxon>Streptophyta</taxon>
        <taxon>Embryophyta</taxon>
        <taxon>Tracheophyta</taxon>
        <taxon>Spermatophyta</taxon>
        <taxon>Magnoliopsida</taxon>
        <taxon>eudicotyledons</taxon>
        <taxon>Gunneridae</taxon>
        <taxon>Pentapetalae</taxon>
        <taxon>asterids</taxon>
        <taxon>lamiids</taxon>
        <taxon>Lamiales</taxon>
        <taxon>Orobanchaceae</taxon>
        <taxon>Rehmannieae</taxon>
        <taxon>Rehmannia</taxon>
    </lineage>
</organism>
<dbReference type="InterPro" id="IPR044974">
    <property type="entry name" value="Disease_R_plants"/>
</dbReference>
<reference evidence="10 11" key="1">
    <citation type="journal article" date="2021" name="Comput. Struct. Biotechnol. J.">
        <title>De novo genome assembly of the potent medicinal plant Rehmannia glutinosa using nanopore technology.</title>
        <authorList>
            <person name="Ma L."/>
            <person name="Dong C."/>
            <person name="Song C."/>
            <person name="Wang X."/>
            <person name="Zheng X."/>
            <person name="Niu Y."/>
            <person name="Chen S."/>
            <person name="Feng W."/>
        </authorList>
    </citation>
    <scope>NUCLEOTIDE SEQUENCE [LARGE SCALE GENOMIC DNA]</scope>
    <source>
        <strain evidence="10">DH-2019</strain>
    </source>
</reference>
<evidence type="ECO:0000256" key="2">
    <source>
        <dbReference type="ARBA" id="ARBA00022614"/>
    </source>
</evidence>
<dbReference type="InterPro" id="IPR002182">
    <property type="entry name" value="NB-ARC"/>
</dbReference>
<dbReference type="Pfam" id="PF23559">
    <property type="entry name" value="WHD_DRP"/>
    <property type="match status" value="1"/>
</dbReference>
<feature type="domain" description="Disease resistance R13L4/SHOC-2-like LRR" evidence="9">
    <location>
        <begin position="404"/>
        <end position="708"/>
    </location>
</feature>
<dbReference type="InterPro" id="IPR027417">
    <property type="entry name" value="P-loop_NTPase"/>
</dbReference>
<evidence type="ECO:0000259" key="8">
    <source>
        <dbReference type="Pfam" id="PF23559"/>
    </source>
</evidence>
<gene>
    <name evidence="10" type="ORF">DH2020_012900</name>
</gene>
<dbReference type="Gene3D" id="1.10.8.430">
    <property type="entry name" value="Helical domain of apoptotic protease-activating factors"/>
    <property type="match status" value="1"/>
</dbReference>
<dbReference type="SUPFAM" id="SSF52058">
    <property type="entry name" value="L domain-like"/>
    <property type="match status" value="1"/>
</dbReference>
<evidence type="ECO:0000313" key="11">
    <source>
        <dbReference type="Proteomes" id="UP001318860"/>
    </source>
</evidence>
<evidence type="ECO:0000256" key="6">
    <source>
        <dbReference type="ARBA" id="ARBA00022840"/>
    </source>
</evidence>
<keyword evidence="3" id="KW-0677">Repeat</keyword>
<feature type="domain" description="NB-ARC" evidence="7">
    <location>
        <begin position="46"/>
        <end position="214"/>
    </location>
</feature>
<accession>A0ABR0X105</accession>
<dbReference type="SUPFAM" id="SSF52540">
    <property type="entry name" value="P-loop containing nucleoside triphosphate hydrolases"/>
    <property type="match status" value="1"/>
</dbReference>
<name>A0ABR0X105_REHGL</name>
<dbReference type="InterPro" id="IPR055414">
    <property type="entry name" value="LRR_R13L4/SHOC2-like"/>
</dbReference>
<dbReference type="Gene3D" id="3.40.50.300">
    <property type="entry name" value="P-loop containing nucleotide triphosphate hydrolases"/>
    <property type="match status" value="1"/>
</dbReference>
<protein>
    <recommendedName>
        <fullName evidence="12">NB-ARC domain-containing protein</fullName>
    </recommendedName>
</protein>
<sequence>MKDFAFSSLRPESTGSIYGSISFTYNLTFLYSLDSNNWQDNVVGFEDEEEKIIKYLKEEKDELDVVSIIGMPGLGKTTLAWKIYNSQTIKFQFPVRVWVYVSQVLNRKDVLLTILKAFTSQDMSGWNDHDLGLTVRKYLDEGKFLLVMDDVWSVETWNAIRDVLPKDNKLGKVLITTRENQVGAHANPARDPHKLRFLTEDESWKLLRLEVFGKLNDFPRQLEATGKYIANQCKGLPLAIVVIGGILLDHLSKTRNLDLVKEEWLEDDLRDCFIYLGAFPEDYEIPAWTLTRLWIAEGFVQPKNGKSLEKTAEGNLKELIDRNLVMVDKLDPNDEVKTCRVHDVVRAFCSSKAEIKDQNLFQEITMSKERVFQPSITDIQNYRRLCIHSHLPEFLSRKPKCPRVRSLLSFNKVPDDLKSKDTPVIPDGFELLRVLDSRSIKFKQFPQGLTKLMHLRYITVSGADLDALPKTLSDLWNLQTLVVNTDSNFLTIEANIWKMTQLRHVVTKAAIILSTDGDGNDVGENLQTLSRLSPECCTIDVFTKACNLKKLGIRGLLVNLFSTGKSLEILHLLEKLKLVNNKTSGGRLHALPQANFFPPYLKRLTISATHLDWTHMPALAKINTLQVLKLRGKAFIGECWKAFGHGFLSLHYLLIDDTDLAVWEASEDHFPNLKSLVLKNCANLIEIPDSVMRSLEILTMDCVCKSAVESAEKIAEEKQRMQLGESESRWGRKFKLTVDSRYVP</sequence>
<dbReference type="PANTHER" id="PTHR23155:SF1193">
    <property type="entry name" value="DISEASE RESISTANCE PROTEIN RPP13-RELATED"/>
    <property type="match status" value="1"/>
</dbReference>
<keyword evidence="5" id="KW-0611">Plant defense</keyword>
<evidence type="ECO:0008006" key="12">
    <source>
        <dbReference type="Google" id="ProtNLM"/>
    </source>
</evidence>
<keyword evidence="2" id="KW-0433">Leucine-rich repeat</keyword>
<dbReference type="InterPro" id="IPR042197">
    <property type="entry name" value="Apaf_helical"/>
</dbReference>
<dbReference type="Pfam" id="PF00931">
    <property type="entry name" value="NB-ARC"/>
    <property type="match status" value="1"/>
</dbReference>
<evidence type="ECO:0000256" key="4">
    <source>
        <dbReference type="ARBA" id="ARBA00022741"/>
    </source>
</evidence>
<keyword evidence="11" id="KW-1185">Reference proteome</keyword>
<evidence type="ECO:0000256" key="3">
    <source>
        <dbReference type="ARBA" id="ARBA00022737"/>
    </source>
</evidence>
<evidence type="ECO:0000256" key="1">
    <source>
        <dbReference type="ARBA" id="ARBA00008894"/>
    </source>
</evidence>
<keyword evidence="4" id="KW-0547">Nucleotide-binding</keyword>
<dbReference type="InterPro" id="IPR036388">
    <property type="entry name" value="WH-like_DNA-bd_sf"/>
</dbReference>
<dbReference type="InterPro" id="IPR058922">
    <property type="entry name" value="WHD_DRP"/>
</dbReference>
<dbReference type="EMBL" id="JABTTQ020000006">
    <property type="protein sequence ID" value="KAK6153261.1"/>
    <property type="molecule type" value="Genomic_DNA"/>
</dbReference>
<proteinExistence type="inferred from homology"/>
<dbReference type="PANTHER" id="PTHR23155">
    <property type="entry name" value="DISEASE RESISTANCE PROTEIN RP"/>
    <property type="match status" value="1"/>
</dbReference>
<evidence type="ECO:0000259" key="7">
    <source>
        <dbReference type="Pfam" id="PF00931"/>
    </source>
</evidence>
<keyword evidence="6" id="KW-0067">ATP-binding</keyword>
<evidence type="ECO:0000259" key="9">
    <source>
        <dbReference type="Pfam" id="PF23598"/>
    </source>
</evidence>
<evidence type="ECO:0000256" key="5">
    <source>
        <dbReference type="ARBA" id="ARBA00022821"/>
    </source>
</evidence>
<comment type="caution">
    <text evidence="10">The sequence shown here is derived from an EMBL/GenBank/DDBJ whole genome shotgun (WGS) entry which is preliminary data.</text>
</comment>